<organism evidence="3 4">
    <name type="scientific">Streptomyces zingiberis</name>
    <dbReference type="NCBI Taxonomy" id="2053010"/>
    <lineage>
        <taxon>Bacteria</taxon>
        <taxon>Bacillati</taxon>
        <taxon>Actinomycetota</taxon>
        <taxon>Actinomycetes</taxon>
        <taxon>Kitasatosporales</taxon>
        <taxon>Streptomycetaceae</taxon>
        <taxon>Streptomyces</taxon>
    </lineage>
</organism>
<feature type="compositionally biased region" description="Low complexity" evidence="1">
    <location>
        <begin position="52"/>
        <end position="71"/>
    </location>
</feature>
<feature type="region of interest" description="Disordered" evidence="1">
    <location>
        <begin position="184"/>
        <end position="217"/>
    </location>
</feature>
<dbReference type="InterPro" id="IPR047910">
    <property type="entry name" value="SCO0930-like"/>
</dbReference>
<dbReference type="PROSITE" id="PS51257">
    <property type="entry name" value="PROKAR_LIPOPROTEIN"/>
    <property type="match status" value="1"/>
</dbReference>
<dbReference type="PANTHER" id="PTHR39335">
    <property type="entry name" value="BLL4220 PROTEIN"/>
    <property type="match status" value="1"/>
</dbReference>
<dbReference type="NCBIfam" id="NF040526">
    <property type="entry name" value="SCO0930_lipo"/>
    <property type="match status" value="1"/>
</dbReference>
<evidence type="ECO:0000313" key="3">
    <source>
        <dbReference type="EMBL" id="NJQ00233.1"/>
    </source>
</evidence>
<feature type="region of interest" description="Disordered" evidence="1">
    <location>
        <begin position="25"/>
        <end position="71"/>
    </location>
</feature>
<protein>
    <recommendedName>
        <fullName evidence="5">Lipoprotein</fullName>
    </recommendedName>
</protein>
<feature type="signal peptide" evidence="2">
    <location>
        <begin position="1"/>
        <end position="23"/>
    </location>
</feature>
<evidence type="ECO:0000256" key="1">
    <source>
        <dbReference type="SAM" id="MobiDB-lite"/>
    </source>
</evidence>
<accession>A0ABX1BT15</accession>
<comment type="caution">
    <text evidence="3">The sequence shown here is derived from an EMBL/GenBank/DDBJ whole genome shotgun (WGS) entry which is preliminary data.</text>
</comment>
<evidence type="ECO:0000256" key="2">
    <source>
        <dbReference type="SAM" id="SignalP"/>
    </source>
</evidence>
<dbReference type="RefSeq" id="WP_168100850.1">
    <property type="nucleotide sequence ID" value="NZ_JAATEN010000004.1"/>
</dbReference>
<dbReference type="Proteomes" id="UP000695264">
    <property type="component" value="Unassembled WGS sequence"/>
</dbReference>
<dbReference type="EMBL" id="JAATEN010000004">
    <property type="protein sequence ID" value="NJQ00233.1"/>
    <property type="molecule type" value="Genomic_DNA"/>
</dbReference>
<sequence length="331" mass="33786">MRKWQGASVAVTAVAMMLMTSCAQDPGGAGATQPAGQPGAVTPQDPAGGAGQNSAPPAGGAGQGAQKAKPAGQLTIGDSEELGQVLTDSAGFTLYRFEKDKASPPQATCEGDCAKAWPPVPAADVSSTAGIDEALLGEVSRADGTKQLTVGGWPMYRYAKDTEPWQTNGQGMGGTWYAAAPDGKKAAAGGSGGGAGGKPEGSAPAGGAQESRNLPAVSTVQDADLGTIIRDGKGRTLYAFTKDSRWPMKSNCAGKCEELWKPVGAVDLKDVKGITPKLLTTFKRDDGTEQLSIDCWPLYTYTGDEKAGDTNGQGVGGTWFTVSPKGKLIKG</sequence>
<keyword evidence="2" id="KW-0732">Signal</keyword>
<dbReference type="Pfam" id="PF03640">
    <property type="entry name" value="Lipoprotein_15"/>
    <property type="match status" value="4"/>
</dbReference>
<dbReference type="InterPro" id="IPR005297">
    <property type="entry name" value="Lipoprotein_repeat"/>
</dbReference>
<feature type="compositionally biased region" description="Gly residues" evidence="1">
    <location>
        <begin position="189"/>
        <end position="199"/>
    </location>
</feature>
<keyword evidence="4" id="KW-1185">Reference proteome</keyword>
<gene>
    <name evidence="3" type="ORF">HCK00_06700</name>
</gene>
<proteinExistence type="predicted"/>
<feature type="chain" id="PRO_5047032962" description="Lipoprotein" evidence="2">
    <location>
        <begin position="24"/>
        <end position="331"/>
    </location>
</feature>
<feature type="compositionally biased region" description="Low complexity" evidence="1">
    <location>
        <begin position="25"/>
        <end position="40"/>
    </location>
</feature>
<evidence type="ECO:0000313" key="4">
    <source>
        <dbReference type="Proteomes" id="UP000695264"/>
    </source>
</evidence>
<dbReference type="PANTHER" id="PTHR39335:SF1">
    <property type="entry name" value="BLL4220 PROTEIN"/>
    <property type="match status" value="1"/>
</dbReference>
<name>A0ABX1BT15_9ACTN</name>
<evidence type="ECO:0008006" key="5">
    <source>
        <dbReference type="Google" id="ProtNLM"/>
    </source>
</evidence>
<reference evidence="3 4" key="1">
    <citation type="submission" date="2020-03" db="EMBL/GenBank/DDBJ databases">
        <title>WGS of actinomycetes isolated from Thailand.</title>
        <authorList>
            <person name="Thawai C."/>
        </authorList>
    </citation>
    <scope>NUCLEOTIDE SEQUENCE [LARGE SCALE GENOMIC DNA]</scope>
    <source>
        <strain evidence="3 4">PLAI 1-29</strain>
    </source>
</reference>